<feature type="compositionally biased region" description="Low complexity" evidence="1">
    <location>
        <begin position="73"/>
        <end position="83"/>
    </location>
</feature>
<dbReference type="Proteomes" id="UP000828390">
    <property type="component" value="Unassembled WGS sequence"/>
</dbReference>
<dbReference type="EMBL" id="JAIWYP010000012">
    <property type="protein sequence ID" value="KAH3724398.1"/>
    <property type="molecule type" value="Genomic_DNA"/>
</dbReference>
<evidence type="ECO:0000313" key="2">
    <source>
        <dbReference type="EMBL" id="KAH3724398.1"/>
    </source>
</evidence>
<organism evidence="2 3">
    <name type="scientific">Dreissena polymorpha</name>
    <name type="common">Zebra mussel</name>
    <name type="synonym">Mytilus polymorpha</name>
    <dbReference type="NCBI Taxonomy" id="45954"/>
    <lineage>
        <taxon>Eukaryota</taxon>
        <taxon>Metazoa</taxon>
        <taxon>Spiralia</taxon>
        <taxon>Lophotrochozoa</taxon>
        <taxon>Mollusca</taxon>
        <taxon>Bivalvia</taxon>
        <taxon>Autobranchia</taxon>
        <taxon>Heteroconchia</taxon>
        <taxon>Euheterodonta</taxon>
        <taxon>Imparidentia</taxon>
        <taxon>Neoheterodontei</taxon>
        <taxon>Myida</taxon>
        <taxon>Dreissenoidea</taxon>
        <taxon>Dreissenidae</taxon>
        <taxon>Dreissena</taxon>
    </lineage>
</organism>
<reference evidence="2" key="2">
    <citation type="submission" date="2020-11" db="EMBL/GenBank/DDBJ databases">
        <authorList>
            <person name="McCartney M.A."/>
            <person name="Auch B."/>
            <person name="Kono T."/>
            <person name="Mallez S."/>
            <person name="Becker A."/>
            <person name="Gohl D.M."/>
            <person name="Silverstein K.A.T."/>
            <person name="Koren S."/>
            <person name="Bechman K.B."/>
            <person name="Herman A."/>
            <person name="Abrahante J.E."/>
            <person name="Garbe J."/>
        </authorList>
    </citation>
    <scope>NUCLEOTIDE SEQUENCE</scope>
    <source>
        <strain evidence="2">Duluth1</strain>
        <tissue evidence="2">Whole animal</tissue>
    </source>
</reference>
<proteinExistence type="predicted"/>
<gene>
    <name evidence="2" type="ORF">DPMN_050215</name>
</gene>
<keyword evidence="3" id="KW-1185">Reference proteome</keyword>
<protein>
    <submittedName>
        <fullName evidence="2">Uncharacterized protein</fullName>
    </submittedName>
</protein>
<evidence type="ECO:0000256" key="1">
    <source>
        <dbReference type="SAM" id="MobiDB-lite"/>
    </source>
</evidence>
<dbReference type="AlphaFoldDB" id="A0A9D4CFP5"/>
<feature type="region of interest" description="Disordered" evidence="1">
    <location>
        <begin position="55"/>
        <end position="83"/>
    </location>
</feature>
<evidence type="ECO:0000313" key="3">
    <source>
        <dbReference type="Proteomes" id="UP000828390"/>
    </source>
</evidence>
<accession>A0A9D4CFP5</accession>
<sequence length="83" mass="8759">MLFETQHRIVKQIAAAVEAFPWGGVSTSSEKSRVSSVAMSDTSLCCAVNVGAPGNIGRGRRVPPTATVSSATQQQQLGQQKQE</sequence>
<name>A0A9D4CFP5_DREPO</name>
<comment type="caution">
    <text evidence="2">The sequence shown here is derived from an EMBL/GenBank/DDBJ whole genome shotgun (WGS) entry which is preliminary data.</text>
</comment>
<reference evidence="2" key="1">
    <citation type="journal article" date="2019" name="bioRxiv">
        <title>The Genome of the Zebra Mussel, Dreissena polymorpha: A Resource for Invasive Species Research.</title>
        <authorList>
            <person name="McCartney M.A."/>
            <person name="Auch B."/>
            <person name="Kono T."/>
            <person name="Mallez S."/>
            <person name="Zhang Y."/>
            <person name="Obille A."/>
            <person name="Becker A."/>
            <person name="Abrahante J.E."/>
            <person name="Garbe J."/>
            <person name="Badalamenti J.P."/>
            <person name="Herman A."/>
            <person name="Mangelson H."/>
            <person name="Liachko I."/>
            <person name="Sullivan S."/>
            <person name="Sone E.D."/>
            <person name="Koren S."/>
            <person name="Silverstein K.A.T."/>
            <person name="Beckman K.B."/>
            <person name="Gohl D.M."/>
        </authorList>
    </citation>
    <scope>NUCLEOTIDE SEQUENCE</scope>
    <source>
        <strain evidence="2">Duluth1</strain>
        <tissue evidence="2">Whole animal</tissue>
    </source>
</reference>